<sequence>MAKHTQELYEADIQRNRHVVTGNGCVVADCGPDFADPHGVQDAAGAANEAHARLFAKAPELAKLCATLIDGLDDYWITLPEGKAALATAQALLAEIEGA</sequence>
<comment type="caution">
    <text evidence="1">The sequence shown here is derived from an EMBL/GenBank/DDBJ whole genome shotgun (WGS) entry which is preliminary data.</text>
</comment>
<gene>
    <name evidence="1" type="ORF">S01H1_49382</name>
</gene>
<dbReference type="EMBL" id="BARS01031763">
    <property type="protein sequence ID" value="GAG21810.1"/>
    <property type="molecule type" value="Genomic_DNA"/>
</dbReference>
<proteinExistence type="predicted"/>
<reference evidence="1" key="1">
    <citation type="journal article" date="2014" name="Front. Microbiol.">
        <title>High frequency of phylogenetically diverse reductive dehalogenase-homologous genes in deep subseafloor sedimentary metagenomes.</title>
        <authorList>
            <person name="Kawai M."/>
            <person name="Futagami T."/>
            <person name="Toyoda A."/>
            <person name="Takaki Y."/>
            <person name="Nishi S."/>
            <person name="Hori S."/>
            <person name="Arai W."/>
            <person name="Tsubouchi T."/>
            <person name="Morono Y."/>
            <person name="Uchiyama I."/>
            <person name="Ito T."/>
            <person name="Fujiyama A."/>
            <person name="Inagaki F."/>
            <person name="Takami H."/>
        </authorList>
    </citation>
    <scope>NUCLEOTIDE SEQUENCE</scope>
    <source>
        <strain evidence="1">Expedition CK06-06</strain>
    </source>
</reference>
<accession>X0VU59</accession>
<name>X0VU59_9ZZZZ</name>
<evidence type="ECO:0000313" key="1">
    <source>
        <dbReference type="EMBL" id="GAG21810.1"/>
    </source>
</evidence>
<protein>
    <submittedName>
        <fullName evidence="1">Uncharacterized protein</fullName>
    </submittedName>
</protein>
<dbReference type="AlphaFoldDB" id="X0VU59"/>
<organism evidence="1">
    <name type="scientific">marine sediment metagenome</name>
    <dbReference type="NCBI Taxonomy" id="412755"/>
    <lineage>
        <taxon>unclassified sequences</taxon>
        <taxon>metagenomes</taxon>
        <taxon>ecological metagenomes</taxon>
    </lineage>
</organism>